<organism evidence="2 3">
    <name type="scientific">Kaistella jeonii</name>
    <dbReference type="NCBI Taxonomy" id="266749"/>
    <lineage>
        <taxon>Bacteria</taxon>
        <taxon>Pseudomonadati</taxon>
        <taxon>Bacteroidota</taxon>
        <taxon>Flavobacteriia</taxon>
        <taxon>Flavobacteriales</taxon>
        <taxon>Weeksellaceae</taxon>
        <taxon>Chryseobacterium group</taxon>
        <taxon>Kaistella</taxon>
    </lineage>
</organism>
<dbReference type="EMBL" id="JSYL01000005">
    <property type="protein sequence ID" value="KIA88893.1"/>
    <property type="molecule type" value="Genomic_DNA"/>
</dbReference>
<dbReference type="RefSeq" id="WP_039352218.1">
    <property type="nucleotide sequence ID" value="NZ_FOLA01000007.1"/>
</dbReference>
<feature type="transmembrane region" description="Helical" evidence="1">
    <location>
        <begin position="56"/>
        <end position="76"/>
    </location>
</feature>
<comment type="caution">
    <text evidence="2">The sequence shown here is derived from an EMBL/GenBank/DDBJ whole genome shotgun (WGS) entry which is preliminary data.</text>
</comment>
<dbReference type="STRING" id="266749.SAMN05421876_1074"/>
<evidence type="ECO:0000313" key="3">
    <source>
        <dbReference type="Proteomes" id="UP000031473"/>
    </source>
</evidence>
<accession>A0A0C1FAF1</accession>
<dbReference type="AlphaFoldDB" id="A0A0C1FAF1"/>
<keyword evidence="3" id="KW-1185">Reference proteome</keyword>
<sequence length="112" mass="12380">MEINELFNLKDSNYPVNKLVEEENVFKHLTKRLGIFFGVLAVLFGVAAIIDDDYVMLGAIIISAGLTLILLLFLLIESFTLFSKKKNTLAKTNLIVIGISILIGGIIVLENL</sequence>
<keyword evidence="1" id="KW-0812">Transmembrane</keyword>
<evidence type="ECO:0000313" key="2">
    <source>
        <dbReference type="EMBL" id="KIA88893.1"/>
    </source>
</evidence>
<dbReference type="Proteomes" id="UP000031473">
    <property type="component" value="Unassembled WGS sequence"/>
</dbReference>
<evidence type="ECO:0000256" key="1">
    <source>
        <dbReference type="SAM" id="Phobius"/>
    </source>
</evidence>
<name>A0A0C1FAF1_9FLAO</name>
<proteinExistence type="predicted"/>
<feature type="transmembrane region" description="Helical" evidence="1">
    <location>
        <begin position="33"/>
        <end position="50"/>
    </location>
</feature>
<reference evidence="2 3" key="1">
    <citation type="submission" date="2014-10" db="EMBL/GenBank/DDBJ databases">
        <title>Kaistella jeonii genome.</title>
        <authorList>
            <person name="Clayton J.T."/>
            <person name="Newman J.D."/>
        </authorList>
    </citation>
    <scope>NUCLEOTIDE SEQUENCE [LARGE SCALE GENOMIC DNA]</scope>
    <source>
        <strain evidence="2 3">DSM 17048</strain>
    </source>
</reference>
<protein>
    <submittedName>
        <fullName evidence="2">Uncharacterized protein</fullName>
    </submittedName>
</protein>
<keyword evidence="1" id="KW-0472">Membrane</keyword>
<gene>
    <name evidence="2" type="ORF">OA86_09620</name>
</gene>
<keyword evidence="1" id="KW-1133">Transmembrane helix</keyword>
<feature type="transmembrane region" description="Helical" evidence="1">
    <location>
        <begin position="88"/>
        <end position="109"/>
    </location>
</feature>